<gene>
    <name evidence="4" type="ORF">DS031_20640</name>
</gene>
<keyword evidence="3" id="KW-1133">Transmembrane helix</keyword>
<dbReference type="OrthoDB" id="2380672at2"/>
<dbReference type="RefSeq" id="WP_113808087.1">
    <property type="nucleotide sequence ID" value="NZ_QOCW01000031.1"/>
</dbReference>
<evidence type="ECO:0000313" key="4">
    <source>
        <dbReference type="EMBL" id="RBW67683.1"/>
    </source>
</evidence>
<dbReference type="PANTHER" id="PTHR37612">
    <property type="entry name" value="FIBROIN HEAVY CHAIN FIB-H LIKE PROTEIN"/>
    <property type="match status" value="1"/>
</dbReference>
<dbReference type="Proteomes" id="UP000253314">
    <property type="component" value="Unassembled WGS sequence"/>
</dbReference>
<name>A0A366XU60_9BACI</name>
<accession>A0A366XU60</accession>
<comment type="caution">
    <text evidence="4">The sequence shown here is derived from an EMBL/GenBank/DDBJ whole genome shotgun (WGS) entry which is preliminary data.</text>
</comment>
<dbReference type="PANTHER" id="PTHR37612:SF20">
    <property type="entry name" value="PER-HEXAMER REPEAT PROTEIN 5-RELATED"/>
    <property type="match status" value="1"/>
</dbReference>
<evidence type="ECO:0000313" key="5">
    <source>
        <dbReference type="Proteomes" id="UP000253314"/>
    </source>
</evidence>
<dbReference type="AlphaFoldDB" id="A0A366XU60"/>
<dbReference type="InterPro" id="IPR052258">
    <property type="entry name" value="Diverse_Func_Domain-Protein"/>
</dbReference>
<feature type="compositionally biased region" description="Basic and acidic residues" evidence="2">
    <location>
        <begin position="458"/>
        <end position="468"/>
    </location>
</feature>
<keyword evidence="5" id="KW-1185">Reference proteome</keyword>
<keyword evidence="3" id="KW-0812">Transmembrane</keyword>
<reference evidence="4 5" key="1">
    <citation type="submission" date="2018-07" db="EMBL/GenBank/DDBJ databases">
        <title>Lottiidibacillus patelloidae gen. nov., sp. nov., isolated from the intestinal tract of a marine limpet and the reclassification of B. taeanensis BH030017T, B. algicola KMM 3737T and B. hwajinpoensis SW-72T as genus Lottiidibacillus.</title>
        <authorList>
            <person name="Liu R."/>
            <person name="Huang Z."/>
        </authorList>
    </citation>
    <scope>NUCLEOTIDE SEQUENCE [LARGE SCALE GENOMIC DNA]</scope>
    <source>
        <strain evidence="4 5">BH030017</strain>
    </source>
</reference>
<feature type="transmembrane region" description="Helical" evidence="3">
    <location>
        <begin position="134"/>
        <end position="156"/>
    </location>
</feature>
<keyword evidence="3" id="KW-0472">Membrane</keyword>
<evidence type="ECO:0000256" key="3">
    <source>
        <dbReference type="SAM" id="Phobius"/>
    </source>
</evidence>
<feature type="compositionally biased region" description="Low complexity" evidence="2">
    <location>
        <begin position="398"/>
        <end position="408"/>
    </location>
</feature>
<feature type="region of interest" description="Disordered" evidence="2">
    <location>
        <begin position="371"/>
        <end position="495"/>
    </location>
</feature>
<evidence type="ECO:0000256" key="2">
    <source>
        <dbReference type="SAM" id="MobiDB-lite"/>
    </source>
</evidence>
<sequence>MNQKQQFFTLLVKMRNRIWLQNIVISAYAVLFTVSAPAFLIVIFSRFVVVTHLSFKLLLLIPVAVLLFIGLIFYRKPSFTETAKAFDVFVLGDRVITAFEHIDSDQKMMNMQRADAIKRMKEAMSEVRSQKVQFFYLKKLTASVVLSSVIVLSFLFPNSMMEKEEQLEREETIAVETKEKVKKLVEEQKPKLNQEAEEALQKLEENVKETKDAEKILEKLLETEKKLAELQKEALNEKNNLQELARSLQNQKLNDTASSLNELNKEKLQKALEKLQKELKESNPENRKELLADLQKLMNAVGAENQPSLESLNDEQLKEVLVALEKQLQGKIDQAAAAGALADANSELLGLAEGLNNEMIAANLSTGALTFSNNPSSPNGSNGGQPAGNTAAPGNGRQPNSGQNPSNGSGNGSGQGNGSGSGSGQGSGSGSGFGGGTGGTGAGSGQGEHSLLTVPKQLDGKQNSERDGGQLNSGDGELQTAPNSPILPGEAREYESVYGNYETTYRESMERMDLPNHLEEVVKQYFSDLEPREE</sequence>
<proteinExistence type="predicted"/>
<feature type="transmembrane region" description="Helical" evidence="3">
    <location>
        <begin position="23"/>
        <end position="49"/>
    </location>
</feature>
<organism evidence="4 5">
    <name type="scientific">Bacillus taeanensis</name>
    <dbReference type="NCBI Taxonomy" id="273032"/>
    <lineage>
        <taxon>Bacteria</taxon>
        <taxon>Bacillati</taxon>
        <taxon>Bacillota</taxon>
        <taxon>Bacilli</taxon>
        <taxon>Bacillales</taxon>
        <taxon>Bacillaceae</taxon>
        <taxon>Bacillus</taxon>
    </lineage>
</organism>
<keyword evidence="1" id="KW-0175">Coiled coil</keyword>
<feature type="compositionally biased region" description="Gly residues" evidence="2">
    <location>
        <begin position="409"/>
        <end position="446"/>
    </location>
</feature>
<feature type="coiled-coil region" evidence="1">
    <location>
        <begin position="160"/>
        <end position="285"/>
    </location>
</feature>
<feature type="transmembrane region" description="Helical" evidence="3">
    <location>
        <begin position="55"/>
        <end position="74"/>
    </location>
</feature>
<evidence type="ECO:0000256" key="1">
    <source>
        <dbReference type="SAM" id="Coils"/>
    </source>
</evidence>
<dbReference type="EMBL" id="QOCW01000031">
    <property type="protein sequence ID" value="RBW67683.1"/>
    <property type="molecule type" value="Genomic_DNA"/>
</dbReference>
<protein>
    <submittedName>
        <fullName evidence="4">Uncharacterized protein</fullName>
    </submittedName>
</protein>